<keyword evidence="5" id="KW-1185">Reference proteome</keyword>
<protein>
    <submittedName>
        <fullName evidence="4">Uncharacterized protein</fullName>
    </submittedName>
</protein>
<proteinExistence type="predicted"/>
<keyword evidence="1" id="KW-0677">Repeat</keyword>
<evidence type="ECO:0000256" key="2">
    <source>
        <dbReference type="ARBA" id="ARBA00022803"/>
    </source>
</evidence>
<dbReference type="PANTHER" id="PTHR44858">
    <property type="entry name" value="TETRATRICOPEPTIDE REPEAT PROTEIN 6"/>
    <property type="match status" value="1"/>
</dbReference>
<gene>
    <name evidence="4" type="ORF">GO499_11625</name>
</gene>
<dbReference type="Proteomes" id="UP000464495">
    <property type="component" value="Chromosome"/>
</dbReference>
<dbReference type="SMART" id="SM00028">
    <property type="entry name" value="TPR"/>
    <property type="match status" value="3"/>
</dbReference>
<dbReference type="InterPro" id="IPR011990">
    <property type="entry name" value="TPR-like_helical_dom_sf"/>
</dbReference>
<dbReference type="KEGG" id="amaq:GO499_11625"/>
<dbReference type="EMBL" id="CP046620">
    <property type="protein sequence ID" value="QHQ37396.1"/>
    <property type="molecule type" value="Genomic_DNA"/>
</dbReference>
<dbReference type="PANTHER" id="PTHR44858:SF1">
    <property type="entry name" value="UDP-N-ACETYLGLUCOSAMINE--PEPTIDE N-ACETYLGLUCOSAMINYLTRANSFERASE SPINDLY-RELATED"/>
    <property type="match status" value="1"/>
</dbReference>
<dbReference type="AlphaFoldDB" id="A0A6P1T7B8"/>
<keyword evidence="3" id="KW-0732">Signal</keyword>
<feature type="chain" id="PRO_5027017327" evidence="3">
    <location>
        <begin position="17"/>
        <end position="182"/>
    </location>
</feature>
<accession>A0A6P1T7B8</accession>
<keyword evidence="2" id="KW-0802">TPR repeat</keyword>
<evidence type="ECO:0000256" key="3">
    <source>
        <dbReference type="SAM" id="SignalP"/>
    </source>
</evidence>
<evidence type="ECO:0000256" key="1">
    <source>
        <dbReference type="ARBA" id="ARBA00022737"/>
    </source>
</evidence>
<feature type="signal peptide" evidence="3">
    <location>
        <begin position="1"/>
        <end position="16"/>
    </location>
</feature>
<dbReference type="InterPro" id="IPR050498">
    <property type="entry name" value="Ycf3"/>
</dbReference>
<evidence type="ECO:0000313" key="5">
    <source>
        <dbReference type="Proteomes" id="UP000464495"/>
    </source>
</evidence>
<dbReference type="Gene3D" id="1.25.40.10">
    <property type="entry name" value="Tetratricopeptide repeat domain"/>
    <property type="match status" value="1"/>
</dbReference>
<organism evidence="4 5">
    <name type="scientific">Algicella marina</name>
    <dbReference type="NCBI Taxonomy" id="2683284"/>
    <lineage>
        <taxon>Bacteria</taxon>
        <taxon>Pseudomonadati</taxon>
        <taxon>Pseudomonadota</taxon>
        <taxon>Alphaproteobacteria</taxon>
        <taxon>Rhodobacterales</taxon>
        <taxon>Paracoccaceae</taxon>
        <taxon>Algicella</taxon>
    </lineage>
</organism>
<evidence type="ECO:0000313" key="4">
    <source>
        <dbReference type="EMBL" id="QHQ37396.1"/>
    </source>
</evidence>
<sequence>MKWLFALFALPATAFAECPPNPEQGDATAEQLTRLIEAPNAEVANEAANALWQLWFTAPDARAQDLLDRAVERRDSYDYEAAENLLDELVNYCPEYPEAYNQRAFIRFLRDKYDAALSDLDRVIAARPYHFGAHSGRAMTLMRQGRMTLAQQSLRRAVRIHPFLRERSMLLPEAGTPADGDL</sequence>
<reference evidence="4 5" key="1">
    <citation type="submission" date="2019-12" db="EMBL/GenBank/DDBJ databases">
        <title>Complete genome sequence of Algicella marina strain 9Alg 56(T) isolated from the red alga Tichocarpus crinitus.</title>
        <authorList>
            <person name="Kim S.-G."/>
            <person name="Nedashkovskaya O.I."/>
        </authorList>
    </citation>
    <scope>NUCLEOTIDE SEQUENCE [LARGE SCALE GENOMIC DNA]</scope>
    <source>
        <strain evidence="4 5">9Alg 56</strain>
    </source>
</reference>
<dbReference type="InterPro" id="IPR019734">
    <property type="entry name" value="TPR_rpt"/>
</dbReference>
<dbReference type="SUPFAM" id="SSF48452">
    <property type="entry name" value="TPR-like"/>
    <property type="match status" value="1"/>
</dbReference>
<name>A0A6P1T7B8_9RHOB</name>